<feature type="compositionally biased region" description="Low complexity" evidence="1">
    <location>
        <begin position="16"/>
        <end position="25"/>
    </location>
</feature>
<comment type="caution">
    <text evidence="2">The sequence shown here is derived from an EMBL/GenBank/DDBJ whole genome shotgun (WGS) entry which is preliminary data.</text>
</comment>
<sequence length="76" mass="8494">MDQLNDVSSFKAPHASLDLDSPDSPFSEGVREAVSRKGEGEVGDALVRKRRRKEGEREGWAKTVAVRKIKIEGERK</sequence>
<evidence type="ECO:0000256" key="1">
    <source>
        <dbReference type="SAM" id="MobiDB-lite"/>
    </source>
</evidence>
<dbReference type="EMBL" id="JASCZI010091861">
    <property type="protein sequence ID" value="MED6151369.1"/>
    <property type="molecule type" value="Genomic_DNA"/>
</dbReference>
<evidence type="ECO:0000313" key="2">
    <source>
        <dbReference type="EMBL" id="MED6151369.1"/>
    </source>
</evidence>
<keyword evidence="3" id="KW-1185">Reference proteome</keyword>
<proteinExistence type="predicted"/>
<feature type="region of interest" description="Disordered" evidence="1">
    <location>
        <begin position="1"/>
        <end position="42"/>
    </location>
</feature>
<feature type="compositionally biased region" description="Basic and acidic residues" evidence="1">
    <location>
        <begin position="29"/>
        <end position="40"/>
    </location>
</feature>
<name>A0ABU6TSF9_9FABA</name>
<accession>A0ABU6TSF9</accession>
<organism evidence="2 3">
    <name type="scientific">Stylosanthes scabra</name>
    <dbReference type="NCBI Taxonomy" id="79078"/>
    <lineage>
        <taxon>Eukaryota</taxon>
        <taxon>Viridiplantae</taxon>
        <taxon>Streptophyta</taxon>
        <taxon>Embryophyta</taxon>
        <taxon>Tracheophyta</taxon>
        <taxon>Spermatophyta</taxon>
        <taxon>Magnoliopsida</taxon>
        <taxon>eudicotyledons</taxon>
        <taxon>Gunneridae</taxon>
        <taxon>Pentapetalae</taxon>
        <taxon>rosids</taxon>
        <taxon>fabids</taxon>
        <taxon>Fabales</taxon>
        <taxon>Fabaceae</taxon>
        <taxon>Papilionoideae</taxon>
        <taxon>50 kb inversion clade</taxon>
        <taxon>dalbergioids sensu lato</taxon>
        <taxon>Dalbergieae</taxon>
        <taxon>Pterocarpus clade</taxon>
        <taxon>Stylosanthes</taxon>
    </lineage>
</organism>
<reference evidence="2 3" key="1">
    <citation type="journal article" date="2023" name="Plants (Basel)">
        <title>Bridging the Gap: Combining Genomics and Transcriptomics Approaches to Understand Stylosanthes scabra, an Orphan Legume from the Brazilian Caatinga.</title>
        <authorList>
            <person name="Ferreira-Neto J.R.C."/>
            <person name="da Silva M.D."/>
            <person name="Binneck E."/>
            <person name="de Melo N.F."/>
            <person name="da Silva R.H."/>
            <person name="de Melo A.L.T.M."/>
            <person name="Pandolfi V."/>
            <person name="Bustamante F.O."/>
            <person name="Brasileiro-Vidal A.C."/>
            <person name="Benko-Iseppon A.M."/>
        </authorList>
    </citation>
    <scope>NUCLEOTIDE SEQUENCE [LARGE SCALE GENOMIC DNA]</scope>
    <source>
        <tissue evidence="2">Leaves</tissue>
    </source>
</reference>
<protein>
    <submittedName>
        <fullName evidence="2">Uncharacterized protein</fullName>
    </submittedName>
</protein>
<evidence type="ECO:0000313" key="3">
    <source>
        <dbReference type="Proteomes" id="UP001341840"/>
    </source>
</evidence>
<gene>
    <name evidence="2" type="ORF">PIB30_081885</name>
</gene>
<dbReference type="Proteomes" id="UP001341840">
    <property type="component" value="Unassembled WGS sequence"/>
</dbReference>